<dbReference type="GO" id="GO:0044781">
    <property type="term" value="P:bacterial-type flagellum organization"/>
    <property type="evidence" value="ECO:0007669"/>
    <property type="project" value="UniProtKB-KW"/>
</dbReference>
<keyword evidence="9" id="KW-1185">Reference proteome</keyword>
<dbReference type="Pfam" id="PF04316">
    <property type="entry name" value="FlgM"/>
    <property type="match status" value="1"/>
</dbReference>
<keyword evidence="5" id="KW-0805">Transcription regulation</keyword>
<proteinExistence type="inferred from homology"/>
<keyword evidence="6" id="KW-0804">Transcription</keyword>
<keyword evidence="3" id="KW-0678">Repressor</keyword>
<dbReference type="SUPFAM" id="SSF101498">
    <property type="entry name" value="Anti-sigma factor FlgM"/>
    <property type="match status" value="1"/>
</dbReference>
<dbReference type="InterPro" id="IPR007412">
    <property type="entry name" value="FlgM"/>
</dbReference>
<dbReference type="EMBL" id="PDOF01000003">
    <property type="protein sequence ID" value="PYZ95854.1"/>
    <property type="molecule type" value="Genomic_DNA"/>
</dbReference>
<keyword evidence="8" id="KW-0966">Cell projection</keyword>
<accession>A0A2W0H241</accession>
<feature type="domain" description="Anti-sigma-28 factor FlgM C-terminal" evidence="7">
    <location>
        <begin position="32"/>
        <end position="82"/>
    </location>
</feature>
<dbReference type="InterPro" id="IPR031316">
    <property type="entry name" value="FlgM_C"/>
</dbReference>
<organism evidence="8 9">
    <name type="scientific">Alteribacter lacisalsi</name>
    <dbReference type="NCBI Taxonomy" id="2045244"/>
    <lineage>
        <taxon>Bacteria</taxon>
        <taxon>Bacillati</taxon>
        <taxon>Bacillota</taxon>
        <taxon>Bacilli</taxon>
        <taxon>Bacillales</taxon>
        <taxon>Bacillaceae</taxon>
        <taxon>Alteribacter</taxon>
    </lineage>
</organism>
<keyword evidence="8" id="KW-0969">Cilium</keyword>
<dbReference type="NCBIfam" id="TIGR03824">
    <property type="entry name" value="FlgM_jcvi"/>
    <property type="match status" value="1"/>
</dbReference>
<dbReference type="GO" id="GO:0045892">
    <property type="term" value="P:negative regulation of DNA-templated transcription"/>
    <property type="evidence" value="ECO:0007669"/>
    <property type="project" value="InterPro"/>
</dbReference>
<keyword evidence="8" id="KW-0282">Flagellum</keyword>
<evidence type="ECO:0000256" key="3">
    <source>
        <dbReference type="ARBA" id="ARBA00022491"/>
    </source>
</evidence>
<dbReference type="InterPro" id="IPR035890">
    <property type="entry name" value="Anti-sigma-28_factor_FlgM_sf"/>
</dbReference>
<evidence type="ECO:0000313" key="8">
    <source>
        <dbReference type="EMBL" id="PYZ95854.1"/>
    </source>
</evidence>
<protein>
    <recommendedName>
        <fullName evidence="2">Negative regulator of flagellin synthesis</fullName>
    </recommendedName>
</protein>
<name>A0A2W0H241_9BACI</name>
<sequence length="85" mass="9886">MMVKINPYQPIQHYQNQVKGKGAEASEKGIKDEVQISQEAKTMQKNTVGDPERLARTEEIRQKISNGTYDLNHKETARKMYDFWS</sequence>
<gene>
    <name evidence="8" type="primary">flgM</name>
    <name evidence="8" type="ORF">CR205_15840</name>
</gene>
<evidence type="ECO:0000256" key="6">
    <source>
        <dbReference type="ARBA" id="ARBA00023163"/>
    </source>
</evidence>
<comment type="similarity">
    <text evidence="1">Belongs to the FlgM family.</text>
</comment>
<evidence type="ECO:0000256" key="1">
    <source>
        <dbReference type="ARBA" id="ARBA00005322"/>
    </source>
</evidence>
<reference evidence="8 9" key="1">
    <citation type="submission" date="2017-10" db="EMBL/GenBank/DDBJ databases">
        <title>Bacillus sp. nov., a halophilic bacterium isolated from a Yangshapao Lake.</title>
        <authorList>
            <person name="Wang H."/>
        </authorList>
    </citation>
    <scope>NUCLEOTIDE SEQUENCE [LARGE SCALE GENOMIC DNA]</scope>
    <source>
        <strain evidence="8 9">YSP-3</strain>
    </source>
</reference>
<evidence type="ECO:0000256" key="4">
    <source>
        <dbReference type="ARBA" id="ARBA00022795"/>
    </source>
</evidence>
<evidence type="ECO:0000256" key="2">
    <source>
        <dbReference type="ARBA" id="ARBA00017823"/>
    </source>
</evidence>
<evidence type="ECO:0000313" key="9">
    <source>
        <dbReference type="Proteomes" id="UP000248066"/>
    </source>
</evidence>
<dbReference type="AlphaFoldDB" id="A0A2W0H241"/>
<keyword evidence="4" id="KW-1005">Bacterial flagellum biogenesis</keyword>
<dbReference type="Proteomes" id="UP000248066">
    <property type="component" value="Unassembled WGS sequence"/>
</dbReference>
<evidence type="ECO:0000259" key="7">
    <source>
        <dbReference type="Pfam" id="PF04316"/>
    </source>
</evidence>
<comment type="caution">
    <text evidence="8">The sequence shown here is derived from an EMBL/GenBank/DDBJ whole genome shotgun (WGS) entry which is preliminary data.</text>
</comment>
<evidence type="ECO:0000256" key="5">
    <source>
        <dbReference type="ARBA" id="ARBA00023015"/>
    </source>
</evidence>